<comment type="caution">
    <text evidence="1">The sequence shown here is derived from an EMBL/GenBank/DDBJ whole genome shotgun (WGS) entry which is preliminary data.</text>
</comment>
<organism evidence="1 2">
    <name type="scientific">Scutellospora calospora</name>
    <dbReference type="NCBI Taxonomy" id="85575"/>
    <lineage>
        <taxon>Eukaryota</taxon>
        <taxon>Fungi</taxon>
        <taxon>Fungi incertae sedis</taxon>
        <taxon>Mucoromycota</taxon>
        <taxon>Glomeromycotina</taxon>
        <taxon>Glomeromycetes</taxon>
        <taxon>Diversisporales</taxon>
        <taxon>Gigasporaceae</taxon>
        <taxon>Scutellospora</taxon>
    </lineage>
</organism>
<accession>A0ACA9LZI1</accession>
<evidence type="ECO:0000313" key="1">
    <source>
        <dbReference type="EMBL" id="CAG8561262.1"/>
    </source>
</evidence>
<gene>
    <name evidence="1" type="ORF">SCALOS_LOCUS5517</name>
</gene>
<proteinExistence type="predicted"/>
<sequence>QHTAIRIQELLLDILDNTNISSKLLELTTDNAKSMIAMGHDLKTELASKGNKELIHQ</sequence>
<feature type="non-terminal residue" evidence="1">
    <location>
        <position position="1"/>
    </location>
</feature>
<reference evidence="1" key="1">
    <citation type="submission" date="2021-06" db="EMBL/GenBank/DDBJ databases">
        <authorList>
            <person name="Kallberg Y."/>
            <person name="Tangrot J."/>
            <person name="Rosling A."/>
        </authorList>
    </citation>
    <scope>NUCLEOTIDE SEQUENCE</scope>
    <source>
        <strain evidence="1">AU212A</strain>
    </source>
</reference>
<dbReference type="EMBL" id="CAJVPM010009108">
    <property type="protein sequence ID" value="CAG8561262.1"/>
    <property type="molecule type" value="Genomic_DNA"/>
</dbReference>
<protein>
    <submittedName>
        <fullName evidence="1">4092_t:CDS:1</fullName>
    </submittedName>
</protein>
<evidence type="ECO:0000313" key="2">
    <source>
        <dbReference type="Proteomes" id="UP000789860"/>
    </source>
</evidence>
<name>A0ACA9LZI1_9GLOM</name>
<dbReference type="Proteomes" id="UP000789860">
    <property type="component" value="Unassembled WGS sequence"/>
</dbReference>
<keyword evidence="2" id="KW-1185">Reference proteome</keyword>